<proteinExistence type="predicted"/>
<evidence type="ECO:0008006" key="3">
    <source>
        <dbReference type="Google" id="ProtNLM"/>
    </source>
</evidence>
<dbReference type="PANTHER" id="PTHR47017:SF1">
    <property type="entry name" value="ACYL-COA"/>
    <property type="match status" value="1"/>
</dbReference>
<dbReference type="InterPro" id="IPR016181">
    <property type="entry name" value="Acyl_CoA_acyltransferase"/>
</dbReference>
<keyword evidence="2" id="KW-1185">Reference proteome</keyword>
<sequence length="385" mass="43529">MKARFHAGLRDIPAAQWDALRADDSPFLAHAFLSGLEAHGCATVRNGWQPHHLGLYDGDRLVAAAPLYLKYDSHGEFVFDWSWAHAYASHGFEYYPKLLCAVPYSPVGGARLLVGIGADADVLRRGLVAAIRNEAQRLALSSAHLNFAAPAETGAFAGSDWLARFDWQFHWRNATDGTRWRDFDDYLAALTRKKRKNIRQERAQVARAGVTCEIRHGDELDEHEWQALHDFYLATFEDKGNYPALTLAFFHHLRATMPRNVVAVLCRRGDRLVAGSLMLRSRDTLYGRYWGCREQVPGLHFEACYYQGIDYCLREGLDTFEPGAQGEHKLARGFLPTRTRSFHWIADTRFRAAIAAALQREAIALEDYRSDLLAHSPYAQPHGSD</sequence>
<evidence type="ECO:0000313" key="2">
    <source>
        <dbReference type="Proteomes" id="UP000294862"/>
    </source>
</evidence>
<dbReference type="Gene3D" id="3.40.630.30">
    <property type="match status" value="1"/>
</dbReference>
<dbReference type="RefSeq" id="WP_131997826.1">
    <property type="nucleotide sequence ID" value="NZ_JACGXM010000003.1"/>
</dbReference>
<reference evidence="1 2" key="1">
    <citation type="journal article" date="2015" name="Stand. Genomic Sci.">
        <title>Genomic Encyclopedia of Bacterial and Archaeal Type Strains, Phase III: the genomes of soil and plant-associated and newly described type strains.</title>
        <authorList>
            <person name="Whitman W.B."/>
            <person name="Woyke T."/>
            <person name="Klenk H.P."/>
            <person name="Zhou Y."/>
            <person name="Lilburn T.G."/>
            <person name="Beck B.J."/>
            <person name="De Vos P."/>
            <person name="Vandamme P."/>
            <person name="Eisen J.A."/>
            <person name="Garrity G."/>
            <person name="Hugenholtz P."/>
            <person name="Kyrpides N.C."/>
        </authorList>
    </citation>
    <scope>NUCLEOTIDE SEQUENCE [LARGE SCALE GENOMIC DNA]</scope>
    <source>
        <strain evidence="1 2">A3</strain>
    </source>
</reference>
<dbReference type="Proteomes" id="UP000294862">
    <property type="component" value="Unassembled WGS sequence"/>
</dbReference>
<dbReference type="PANTHER" id="PTHR47017">
    <property type="entry name" value="ACYL-COA"/>
    <property type="match status" value="1"/>
</dbReference>
<accession>A0A4R2I7M0</accession>
<gene>
    <name evidence="1" type="ORF">EV148_105126</name>
</gene>
<name>A0A4R2I7M0_9GAMM</name>
<dbReference type="AlphaFoldDB" id="A0A4R2I7M0"/>
<protein>
    <recommendedName>
        <fullName evidence="3">N-acyltransferase</fullName>
    </recommendedName>
</protein>
<dbReference type="EMBL" id="SLWQ01000005">
    <property type="protein sequence ID" value="TCO40331.1"/>
    <property type="molecule type" value="Genomic_DNA"/>
</dbReference>
<dbReference type="OrthoDB" id="9776898at2"/>
<organism evidence="1 2">
    <name type="scientific">Dokdonella fugitiva</name>
    <dbReference type="NCBI Taxonomy" id="328517"/>
    <lineage>
        <taxon>Bacteria</taxon>
        <taxon>Pseudomonadati</taxon>
        <taxon>Pseudomonadota</taxon>
        <taxon>Gammaproteobacteria</taxon>
        <taxon>Lysobacterales</taxon>
        <taxon>Rhodanobacteraceae</taxon>
        <taxon>Dokdonella</taxon>
    </lineage>
</organism>
<dbReference type="InterPro" id="IPR007434">
    <property type="entry name" value="FemAB-like"/>
</dbReference>
<comment type="caution">
    <text evidence="1">The sequence shown here is derived from an EMBL/GenBank/DDBJ whole genome shotgun (WGS) entry which is preliminary data.</text>
</comment>
<dbReference type="SUPFAM" id="SSF55729">
    <property type="entry name" value="Acyl-CoA N-acyltransferases (Nat)"/>
    <property type="match status" value="1"/>
</dbReference>
<evidence type="ECO:0000313" key="1">
    <source>
        <dbReference type="EMBL" id="TCO40331.1"/>
    </source>
</evidence>
<dbReference type="Pfam" id="PF04339">
    <property type="entry name" value="FemAB_like"/>
    <property type="match status" value="1"/>
</dbReference>